<dbReference type="AlphaFoldDB" id="G0UM84"/>
<gene>
    <name evidence="1" type="ORF">TCIL3000_5_5100</name>
</gene>
<dbReference type="EMBL" id="HE575318">
    <property type="protein sequence ID" value="CCC90748.1"/>
    <property type="molecule type" value="Genomic_DNA"/>
</dbReference>
<proteinExistence type="predicted"/>
<reference evidence="1" key="1">
    <citation type="journal article" date="2012" name="Proc. Natl. Acad. Sci. U.S.A.">
        <title>Antigenic diversity is generated by distinct evolutionary mechanisms in African trypanosome species.</title>
        <authorList>
            <person name="Jackson A.P."/>
            <person name="Berry A."/>
            <person name="Aslett M."/>
            <person name="Allison H.C."/>
            <person name="Burton P."/>
            <person name="Vavrova-Anderson J."/>
            <person name="Brown R."/>
            <person name="Browne H."/>
            <person name="Corton N."/>
            <person name="Hauser H."/>
            <person name="Gamble J."/>
            <person name="Gilderthorp R."/>
            <person name="Marcello L."/>
            <person name="McQuillan J."/>
            <person name="Otto T.D."/>
            <person name="Quail M.A."/>
            <person name="Sanders M.J."/>
            <person name="van Tonder A."/>
            <person name="Ginger M.L."/>
            <person name="Field M.C."/>
            <person name="Barry J.D."/>
            <person name="Hertz-Fowler C."/>
            <person name="Berriman M."/>
        </authorList>
    </citation>
    <scope>NUCLEOTIDE SEQUENCE</scope>
    <source>
        <strain evidence="1">IL3000</strain>
    </source>
</reference>
<accession>G0UM84</accession>
<evidence type="ECO:0000313" key="1">
    <source>
        <dbReference type="EMBL" id="CCC90748.1"/>
    </source>
</evidence>
<dbReference type="VEuPathDB" id="TriTrypDB:TcIL3000_5_5100"/>
<sequence length="139" mass="15541">MLHIEADNTMTHPVAHEPRIHLVALAAAGGAQEELLHLGRKTPLSERLAFTVHVGLAINLTDSPSCRVHHINAFVCIQCDHASVLHHTNTNSRNICSSTGKQSRLSRGTNDVIIRDFFLIPEATRVHSFQWYLLTKHQQ</sequence>
<organism evidence="1">
    <name type="scientific">Trypanosoma congolense (strain IL3000)</name>
    <dbReference type="NCBI Taxonomy" id="1068625"/>
    <lineage>
        <taxon>Eukaryota</taxon>
        <taxon>Discoba</taxon>
        <taxon>Euglenozoa</taxon>
        <taxon>Kinetoplastea</taxon>
        <taxon>Metakinetoplastina</taxon>
        <taxon>Trypanosomatida</taxon>
        <taxon>Trypanosomatidae</taxon>
        <taxon>Trypanosoma</taxon>
        <taxon>Nannomonas</taxon>
    </lineage>
</organism>
<protein>
    <submittedName>
        <fullName evidence="1">Uncharacterized protein</fullName>
    </submittedName>
</protein>
<name>G0UM84_TRYCI</name>